<name>A0AAV4H4I8_9GAST</name>
<protein>
    <submittedName>
        <fullName evidence="8">RE1-silencing transcription factor</fullName>
    </submittedName>
</protein>
<evidence type="ECO:0000256" key="2">
    <source>
        <dbReference type="ARBA" id="ARBA00022737"/>
    </source>
</evidence>
<feature type="domain" description="C2H2-type" evidence="7">
    <location>
        <begin position="856"/>
        <end position="884"/>
    </location>
</feature>
<evidence type="ECO:0000313" key="8">
    <source>
        <dbReference type="EMBL" id="GFR91725.1"/>
    </source>
</evidence>
<feature type="region of interest" description="Disordered" evidence="6">
    <location>
        <begin position="978"/>
        <end position="997"/>
    </location>
</feature>
<accession>A0AAV4H4I8</accession>
<evidence type="ECO:0000256" key="1">
    <source>
        <dbReference type="ARBA" id="ARBA00022723"/>
    </source>
</evidence>
<keyword evidence="1" id="KW-0479">Metal-binding</keyword>
<evidence type="ECO:0000259" key="7">
    <source>
        <dbReference type="PROSITE" id="PS50157"/>
    </source>
</evidence>
<evidence type="ECO:0000256" key="6">
    <source>
        <dbReference type="SAM" id="MobiDB-lite"/>
    </source>
</evidence>
<gene>
    <name evidence="8" type="ORF">ElyMa_006182700</name>
</gene>
<dbReference type="PROSITE" id="PS00028">
    <property type="entry name" value="ZINC_FINGER_C2H2_1"/>
    <property type="match status" value="7"/>
</dbReference>
<dbReference type="EMBL" id="BMAT01012407">
    <property type="protein sequence ID" value="GFR91725.1"/>
    <property type="molecule type" value="Genomic_DNA"/>
</dbReference>
<reference evidence="8 9" key="1">
    <citation type="journal article" date="2021" name="Elife">
        <title>Chloroplast acquisition without the gene transfer in kleptoplastic sea slugs, Plakobranchus ocellatus.</title>
        <authorList>
            <person name="Maeda T."/>
            <person name="Takahashi S."/>
            <person name="Yoshida T."/>
            <person name="Shimamura S."/>
            <person name="Takaki Y."/>
            <person name="Nagai Y."/>
            <person name="Toyoda A."/>
            <person name="Suzuki Y."/>
            <person name="Arimoto A."/>
            <person name="Ishii H."/>
            <person name="Satoh N."/>
            <person name="Nishiyama T."/>
            <person name="Hasebe M."/>
            <person name="Maruyama T."/>
            <person name="Minagawa J."/>
            <person name="Obokata J."/>
            <person name="Shigenobu S."/>
        </authorList>
    </citation>
    <scope>NUCLEOTIDE SEQUENCE [LARGE SCALE GENOMIC DNA]</scope>
</reference>
<keyword evidence="3 5" id="KW-0863">Zinc-finger</keyword>
<dbReference type="Proteomes" id="UP000762676">
    <property type="component" value="Unassembled WGS sequence"/>
</dbReference>
<dbReference type="InterPro" id="IPR050688">
    <property type="entry name" value="Zinc_finger/UBP_domain"/>
</dbReference>
<feature type="compositionally biased region" description="Basic and acidic residues" evidence="6">
    <location>
        <begin position="1103"/>
        <end position="1115"/>
    </location>
</feature>
<dbReference type="GO" id="GO:0045944">
    <property type="term" value="P:positive regulation of transcription by RNA polymerase II"/>
    <property type="evidence" value="ECO:0007669"/>
    <property type="project" value="TreeGrafter"/>
</dbReference>
<dbReference type="GO" id="GO:0008270">
    <property type="term" value="F:zinc ion binding"/>
    <property type="evidence" value="ECO:0007669"/>
    <property type="project" value="UniProtKB-KW"/>
</dbReference>
<feature type="compositionally biased region" description="Polar residues" evidence="6">
    <location>
        <begin position="1048"/>
        <end position="1072"/>
    </location>
</feature>
<dbReference type="GO" id="GO:0005634">
    <property type="term" value="C:nucleus"/>
    <property type="evidence" value="ECO:0007669"/>
    <property type="project" value="TreeGrafter"/>
</dbReference>
<proteinExistence type="predicted"/>
<dbReference type="PANTHER" id="PTHR24403:SF67">
    <property type="entry name" value="FI01116P-RELATED"/>
    <property type="match status" value="1"/>
</dbReference>
<sequence>MTDATISSKSAWDKLGVKTCDKCNLKTSDMGLFQAHSCRNTTACISYSVPKGLFCCSLCQAELAEGPFEEHLEQHLTLKPYACYYCNEQFRTREDVCVHVKKHISNGAAWQIGFETCILRVSKRTREYMMKAKNRGKCFFIPKNSSFIPTPFGIATQSSDHSHNSRTSVFLKITQKPLDIRPQNDGYHNWGRSLETGTSSSVSRIPPLTAYQYINTTNSWHTSSHHHINANCNRVSNTSSQLQTIGPFSNEPSSTYNHSDVHSSVFPDVREPLCSPSLSKIKSKVACETNGEENTSPKKLTQGVFQPFTEESSFFLLMRGTFYCLHCKQKWHETIDFIKHIWLYHLCEDNSLPTRTAKFSLHSEVLQSILKTLHERTIDIELSKKLSQFISNTGGEEPKDLICNTEYSPQSCHQANCDEKLPLIDSLQQHSKSNHTDVRTCLTDVNINIDNLTNPRTHNSSTRTCNEESANGDNHKVKSFDIKEKSTVDCKTFYQCGFFDCVFSSHLPVDLLIHNENAHPMKTDIPCVYCGKMNKTASGLLEHLDSHVGQNGLKAMHTCSLMHSSKASFIVENRNIKKIFNILRKAADRKKEVGSDQDNCLQYRCNLCCSDFPTLEDLRIHLNRSLLKVVACKYCRGHFLDSESWHRHMLKDHPNEVKQYRINEKLLCKDRKLNSSTYEKLFTQRKEFRSTLHKQQTLVSSSLKASGVEESQNTFIKNEEHTNSEKIVFEKSAETNARESFVTPELQNELNCRMKVENLNSHLSAPESQEEDFSLPGELSVPIYFKCSMCPSEKFSSYFTAKRHKEIHSGTKASIRRFSSLNFDISKKYKCTYCSYTCAGDKNVMLKHIRSSHKYFVCGYCGDDYTVIRYLKNHQKFQHRGQEIKFEERYPRLRTAFRLHVENNCDIKSEVKEDNDHSTSQNACSRKRHHEAEEKDQPGCKQKFFDPAGTLYSAVDNASACGILKGPHLAKQIEFTQVEREEQQDKEDPLNIGPREHVKIPPETEMKQVSVKETKIRCLSSVSFKKPKEILIALELLPMYEKYASHTVSDNGTANTSPEISSKSKAWTSKPTKVNEQEGKATQPHAHLIPATCSDTDSTRMSNEFEKSANVKKTQDTSNGMSISDFPFQCYTCKVCMKSIEYVLDHIRWLHSSDQNGALVFDRRSQVAFTKDGLVKERQLTLEFQEQNHLCTACSFRGFSRNDVVAHVKLAHPSKDSERCVISMRSTSDDKSELVLLPGFCDNPLPTSARSLPVNQHQQTQEATSTNGLFSKDSLISKQASSNSNSLRYSCHLCPEVLRNEFYFKLHLARHEGFTCTSVLSSIPGLLLCSVCGYIAKSNNDLAHHTGKHLTQRRYACSHCDADDHKKTSIQKHITKCHNGIEDVYVIDREARSSEGVRPKIVDIDPSLKVEDIFKIPSRHLNKRLRQAGVKNLLVDSLSEEVGETFFSSSYSQFFNVKYI</sequence>
<evidence type="ECO:0000256" key="4">
    <source>
        <dbReference type="ARBA" id="ARBA00022833"/>
    </source>
</evidence>
<keyword evidence="4" id="KW-0862">Zinc</keyword>
<evidence type="ECO:0000313" key="9">
    <source>
        <dbReference type="Proteomes" id="UP000762676"/>
    </source>
</evidence>
<keyword evidence="9" id="KW-1185">Reference proteome</keyword>
<organism evidence="8 9">
    <name type="scientific">Elysia marginata</name>
    <dbReference type="NCBI Taxonomy" id="1093978"/>
    <lineage>
        <taxon>Eukaryota</taxon>
        <taxon>Metazoa</taxon>
        <taxon>Spiralia</taxon>
        <taxon>Lophotrochozoa</taxon>
        <taxon>Mollusca</taxon>
        <taxon>Gastropoda</taxon>
        <taxon>Heterobranchia</taxon>
        <taxon>Euthyneura</taxon>
        <taxon>Panpulmonata</taxon>
        <taxon>Sacoglossa</taxon>
        <taxon>Placobranchoidea</taxon>
        <taxon>Plakobranchidae</taxon>
        <taxon>Elysia</taxon>
    </lineage>
</organism>
<dbReference type="PANTHER" id="PTHR24403">
    <property type="entry name" value="ZINC FINGER PROTEIN"/>
    <property type="match status" value="1"/>
</dbReference>
<feature type="domain" description="C2H2-type" evidence="7">
    <location>
        <begin position="81"/>
        <end position="108"/>
    </location>
</feature>
<dbReference type="SMART" id="SM00355">
    <property type="entry name" value="ZnF_C2H2"/>
    <property type="match status" value="15"/>
</dbReference>
<evidence type="ECO:0000256" key="3">
    <source>
        <dbReference type="ARBA" id="ARBA00022771"/>
    </source>
</evidence>
<dbReference type="Gene3D" id="3.30.160.60">
    <property type="entry name" value="Classic Zinc Finger"/>
    <property type="match status" value="3"/>
</dbReference>
<feature type="domain" description="C2H2-type" evidence="7">
    <location>
        <begin position="525"/>
        <end position="552"/>
    </location>
</feature>
<evidence type="ECO:0000256" key="5">
    <source>
        <dbReference type="PROSITE-ProRule" id="PRU00042"/>
    </source>
</evidence>
<dbReference type="InterPro" id="IPR013087">
    <property type="entry name" value="Znf_C2H2_type"/>
</dbReference>
<feature type="region of interest" description="Disordered" evidence="6">
    <location>
        <begin position="912"/>
        <end position="939"/>
    </location>
</feature>
<dbReference type="PROSITE" id="PS50157">
    <property type="entry name" value="ZINC_FINGER_C2H2_2"/>
    <property type="match status" value="3"/>
</dbReference>
<comment type="caution">
    <text evidence="8">The sequence shown here is derived from an EMBL/GenBank/DDBJ whole genome shotgun (WGS) entry which is preliminary data.</text>
</comment>
<feature type="compositionally biased region" description="Polar residues" evidence="6">
    <location>
        <begin position="1093"/>
        <end position="1102"/>
    </location>
</feature>
<keyword evidence="2" id="KW-0677">Repeat</keyword>
<feature type="region of interest" description="Disordered" evidence="6">
    <location>
        <begin position="1048"/>
        <end position="1116"/>
    </location>
</feature>